<evidence type="ECO:0000256" key="1">
    <source>
        <dbReference type="ARBA" id="ARBA00022729"/>
    </source>
</evidence>
<reference evidence="4 5" key="1">
    <citation type="journal article" date="2018" name="Mol. Biol. Evol.">
        <title>Broad Genomic Sampling Reveals a Smut Pathogenic Ancestry of the Fungal Clade Ustilaginomycotina.</title>
        <authorList>
            <person name="Kijpornyongpan T."/>
            <person name="Mondo S.J."/>
            <person name="Barry K."/>
            <person name="Sandor L."/>
            <person name="Lee J."/>
            <person name="Lipzen A."/>
            <person name="Pangilinan J."/>
            <person name="LaButti K."/>
            <person name="Hainaut M."/>
            <person name="Henrissat B."/>
            <person name="Grigoriev I.V."/>
            <person name="Spatafora J.W."/>
            <person name="Aime M.C."/>
        </authorList>
    </citation>
    <scope>NUCLEOTIDE SEQUENCE [LARGE SCALE GENOMIC DNA]</scope>
    <source>
        <strain evidence="4 5">MCA 4198</strain>
    </source>
</reference>
<dbReference type="InterPro" id="IPR051477">
    <property type="entry name" value="Expansin_CellWall"/>
</dbReference>
<dbReference type="InterPro" id="IPR036908">
    <property type="entry name" value="RlpA-like_sf"/>
</dbReference>
<dbReference type="InParanoid" id="A0A316Z189"/>
<dbReference type="CDD" id="cd22191">
    <property type="entry name" value="DPBB_RlpA_EXP_N-like"/>
    <property type="match status" value="1"/>
</dbReference>
<protein>
    <recommendedName>
        <fullName evidence="3">RlpA-like protein double-psi beta-barrel domain-containing protein</fullName>
    </recommendedName>
</protein>
<dbReference type="GeneID" id="37047368"/>
<name>A0A316Z189_9BASI</name>
<feature type="domain" description="RlpA-like protein double-psi beta-barrel" evidence="3">
    <location>
        <begin position="104"/>
        <end position="165"/>
    </location>
</feature>
<feature type="chain" id="PRO_5016331192" description="RlpA-like protein double-psi beta-barrel domain-containing protein" evidence="2">
    <location>
        <begin position="26"/>
        <end position="169"/>
    </location>
</feature>
<dbReference type="PANTHER" id="PTHR31836">
    <property type="match status" value="1"/>
</dbReference>
<sequence>MKILKLSFLVIFSLILLSAEKGCKSIESSTAKDFPKRIPEEKTGSGPSRVFTSLRSVHLHRRGKQRSKDSTKLHFEGKGTFYDPSGPLTACLTKASKDDLIGALNGSQFDAKKHCGKQAEICHYDKCVKISIVDLCPECPHGNIDLSQRAFGQLAKLNKGSIQIRWRFL</sequence>
<organism evidence="4 5">
    <name type="scientific">Acaromyces ingoldii</name>
    <dbReference type="NCBI Taxonomy" id="215250"/>
    <lineage>
        <taxon>Eukaryota</taxon>
        <taxon>Fungi</taxon>
        <taxon>Dikarya</taxon>
        <taxon>Basidiomycota</taxon>
        <taxon>Ustilaginomycotina</taxon>
        <taxon>Exobasidiomycetes</taxon>
        <taxon>Exobasidiales</taxon>
        <taxon>Cryptobasidiaceae</taxon>
        <taxon>Acaromyces</taxon>
    </lineage>
</organism>
<dbReference type="Proteomes" id="UP000245768">
    <property type="component" value="Unassembled WGS sequence"/>
</dbReference>
<dbReference type="STRING" id="215250.A0A316Z189"/>
<dbReference type="EMBL" id="KZ819634">
    <property type="protein sequence ID" value="PWN93933.1"/>
    <property type="molecule type" value="Genomic_DNA"/>
</dbReference>
<dbReference type="Gene3D" id="2.40.40.10">
    <property type="entry name" value="RlpA-like domain"/>
    <property type="match status" value="1"/>
</dbReference>
<dbReference type="AlphaFoldDB" id="A0A316Z189"/>
<dbReference type="SUPFAM" id="SSF50685">
    <property type="entry name" value="Barwin-like endoglucanases"/>
    <property type="match status" value="1"/>
</dbReference>
<evidence type="ECO:0000256" key="2">
    <source>
        <dbReference type="SAM" id="SignalP"/>
    </source>
</evidence>
<dbReference type="Pfam" id="PF03330">
    <property type="entry name" value="DPBB_1"/>
    <property type="match status" value="1"/>
</dbReference>
<dbReference type="OrthoDB" id="623670at2759"/>
<proteinExistence type="predicted"/>
<keyword evidence="5" id="KW-1185">Reference proteome</keyword>
<dbReference type="RefSeq" id="XP_025381131.1">
    <property type="nucleotide sequence ID" value="XM_025525452.1"/>
</dbReference>
<gene>
    <name evidence="4" type="ORF">FA10DRAFT_35866</name>
</gene>
<evidence type="ECO:0000259" key="3">
    <source>
        <dbReference type="Pfam" id="PF03330"/>
    </source>
</evidence>
<dbReference type="PANTHER" id="PTHR31836:SF28">
    <property type="entry name" value="SRCR DOMAIN-CONTAINING PROTEIN-RELATED"/>
    <property type="match status" value="1"/>
</dbReference>
<evidence type="ECO:0000313" key="5">
    <source>
        <dbReference type="Proteomes" id="UP000245768"/>
    </source>
</evidence>
<feature type="signal peptide" evidence="2">
    <location>
        <begin position="1"/>
        <end position="25"/>
    </location>
</feature>
<evidence type="ECO:0000313" key="4">
    <source>
        <dbReference type="EMBL" id="PWN93933.1"/>
    </source>
</evidence>
<keyword evidence="1 2" id="KW-0732">Signal</keyword>
<accession>A0A316Z189</accession>
<dbReference type="InterPro" id="IPR009009">
    <property type="entry name" value="RlpA-like_DPBB"/>
</dbReference>